<organism evidence="2 3">
    <name type="scientific">Nephila pilipes</name>
    <name type="common">Giant wood spider</name>
    <name type="synonym">Nephila maculata</name>
    <dbReference type="NCBI Taxonomy" id="299642"/>
    <lineage>
        <taxon>Eukaryota</taxon>
        <taxon>Metazoa</taxon>
        <taxon>Ecdysozoa</taxon>
        <taxon>Arthropoda</taxon>
        <taxon>Chelicerata</taxon>
        <taxon>Arachnida</taxon>
        <taxon>Araneae</taxon>
        <taxon>Araneomorphae</taxon>
        <taxon>Entelegynae</taxon>
        <taxon>Araneoidea</taxon>
        <taxon>Nephilidae</taxon>
        <taxon>Nephila</taxon>
    </lineage>
</organism>
<gene>
    <name evidence="2" type="ORF">NPIL_222321</name>
</gene>
<dbReference type="InterPro" id="IPR013087">
    <property type="entry name" value="Znf_C2H2_type"/>
</dbReference>
<feature type="domain" description="C2H2-type" evidence="1">
    <location>
        <begin position="3"/>
        <end position="23"/>
    </location>
</feature>
<reference evidence="2" key="1">
    <citation type="submission" date="2020-08" db="EMBL/GenBank/DDBJ databases">
        <title>Multicomponent nature underlies the extraordinary mechanical properties of spider dragline silk.</title>
        <authorList>
            <person name="Kono N."/>
            <person name="Nakamura H."/>
            <person name="Mori M."/>
            <person name="Yoshida Y."/>
            <person name="Ohtoshi R."/>
            <person name="Malay A.D."/>
            <person name="Moran D.A.P."/>
            <person name="Tomita M."/>
            <person name="Numata K."/>
            <person name="Arakawa K."/>
        </authorList>
    </citation>
    <scope>NUCLEOTIDE SEQUENCE</scope>
</reference>
<evidence type="ECO:0000259" key="1">
    <source>
        <dbReference type="PROSITE" id="PS00028"/>
    </source>
</evidence>
<evidence type="ECO:0000313" key="3">
    <source>
        <dbReference type="Proteomes" id="UP000887013"/>
    </source>
</evidence>
<sequence>MECFFCKQRYESARELSIHTFLHSGCDEQTYPVVEMRILKNRRNRILDRYLEDGKFDFPIVKRVKPEIPATEAQILTISNCMKCMLFETILIFCFPPEWNAPFAPCNKSNGVVHTGVPAFWRHVTTFPCFFSSNRNLKLIFMFPQGHRW</sequence>
<accession>A0A8X6P8R5</accession>
<proteinExistence type="predicted"/>
<protein>
    <recommendedName>
        <fullName evidence="1">C2H2-type domain-containing protein</fullName>
    </recommendedName>
</protein>
<evidence type="ECO:0000313" key="2">
    <source>
        <dbReference type="EMBL" id="GFT57609.1"/>
    </source>
</evidence>
<comment type="caution">
    <text evidence="2">The sequence shown here is derived from an EMBL/GenBank/DDBJ whole genome shotgun (WGS) entry which is preliminary data.</text>
</comment>
<dbReference type="PROSITE" id="PS00028">
    <property type="entry name" value="ZINC_FINGER_C2H2_1"/>
    <property type="match status" value="1"/>
</dbReference>
<keyword evidence="3" id="KW-1185">Reference proteome</keyword>
<dbReference type="AlphaFoldDB" id="A0A8X6P8R5"/>
<dbReference type="Proteomes" id="UP000887013">
    <property type="component" value="Unassembled WGS sequence"/>
</dbReference>
<dbReference type="EMBL" id="BMAW01018261">
    <property type="protein sequence ID" value="GFT57609.1"/>
    <property type="molecule type" value="Genomic_DNA"/>
</dbReference>
<name>A0A8X6P8R5_NEPPI</name>